<feature type="transmembrane region" description="Helical" evidence="6">
    <location>
        <begin position="227"/>
        <end position="248"/>
    </location>
</feature>
<reference evidence="7" key="2">
    <citation type="submission" date="2020-04" db="EMBL/GenBank/DDBJ databases">
        <authorList>
            <person name="Santos R.A.C."/>
            <person name="Steenwyk J.L."/>
            <person name="Rivero-Menendez O."/>
            <person name="Mead M.E."/>
            <person name="Silva L.P."/>
            <person name="Bastos R.W."/>
            <person name="Alastruey-Izquierdo A."/>
            <person name="Goldman G.H."/>
            <person name="Rokas A."/>
        </authorList>
    </citation>
    <scope>NUCLEOTIDE SEQUENCE</scope>
    <source>
        <strain evidence="7">CNM-CM6805</strain>
    </source>
</reference>
<evidence type="ECO:0000256" key="3">
    <source>
        <dbReference type="ARBA" id="ARBA00022692"/>
    </source>
</evidence>
<keyword evidence="3 6" id="KW-0812">Transmembrane</keyword>
<evidence type="ECO:0008006" key="9">
    <source>
        <dbReference type="Google" id="ProtNLM"/>
    </source>
</evidence>
<proteinExistence type="inferred from homology"/>
<dbReference type="Proteomes" id="UP000653565">
    <property type="component" value="Unassembled WGS sequence"/>
</dbReference>
<evidence type="ECO:0000256" key="4">
    <source>
        <dbReference type="ARBA" id="ARBA00022989"/>
    </source>
</evidence>
<evidence type="ECO:0000256" key="1">
    <source>
        <dbReference type="ARBA" id="ARBA00004141"/>
    </source>
</evidence>
<evidence type="ECO:0000256" key="2">
    <source>
        <dbReference type="ARBA" id="ARBA00005587"/>
    </source>
</evidence>
<evidence type="ECO:0000256" key="5">
    <source>
        <dbReference type="ARBA" id="ARBA00023136"/>
    </source>
</evidence>
<keyword evidence="8" id="KW-1185">Reference proteome</keyword>
<accession>A0A8H4H9I7</accession>
<dbReference type="GO" id="GO:0005886">
    <property type="term" value="C:plasma membrane"/>
    <property type="evidence" value="ECO:0007669"/>
    <property type="project" value="TreeGrafter"/>
</dbReference>
<sequence length="288" mass="30838">MDTEMGLKNYSTKLSPQDKTAMPSLTTIPTAVTLSAEQFEKLYLSPLTQRQGMLSKQMGNPTPFGPIIFLGGGLLVLTSILEFILGNTFPCVVFGTIGAFWFAFGCTMTPAFNAAGSSPPLSKRLLLTGAATAPYSPSTTDTVAGLSSPDFLNTYGSHPPSNVQQNILTETAFLFIWMGVLMLIFLICATRTNAVYVAIFTTLTLVFVFLSGAYWRLAVADAIVGNRLIVAAGASLFVASMLGFYLLVAQLFDSVGFPVRLPVGDLSRLWDRRVSGGQDLENEAAAGE</sequence>
<protein>
    <recommendedName>
        <fullName evidence="9">Protein alcS</fullName>
    </recommendedName>
</protein>
<keyword evidence="5 6" id="KW-0472">Membrane</keyword>
<dbReference type="GO" id="GO:0015123">
    <property type="term" value="F:acetate transmembrane transporter activity"/>
    <property type="evidence" value="ECO:0007669"/>
    <property type="project" value="TreeGrafter"/>
</dbReference>
<gene>
    <name evidence="7" type="ORF">CNMCM6805_005357</name>
</gene>
<comment type="caution">
    <text evidence="7">The sequence shown here is derived from an EMBL/GenBank/DDBJ whole genome shotgun (WGS) entry which is preliminary data.</text>
</comment>
<dbReference type="InterPro" id="IPR000791">
    <property type="entry name" value="Gpr1/Fun34/SatP-like"/>
</dbReference>
<dbReference type="PANTHER" id="PTHR31123:SF4">
    <property type="entry name" value="PROTEIN ALCS"/>
    <property type="match status" value="1"/>
</dbReference>
<evidence type="ECO:0000313" key="7">
    <source>
        <dbReference type="EMBL" id="KAF4239900.1"/>
    </source>
</evidence>
<evidence type="ECO:0000256" key="6">
    <source>
        <dbReference type="SAM" id="Phobius"/>
    </source>
</evidence>
<feature type="transmembrane region" description="Helical" evidence="6">
    <location>
        <begin position="194"/>
        <end position="215"/>
    </location>
</feature>
<dbReference type="AlphaFoldDB" id="A0A8H4H9I7"/>
<dbReference type="PANTHER" id="PTHR31123">
    <property type="entry name" value="ACCUMULATION OF DYADS PROTEIN 2-RELATED"/>
    <property type="match status" value="1"/>
</dbReference>
<feature type="transmembrane region" description="Helical" evidence="6">
    <location>
        <begin position="92"/>
        <end position="112"/>
    </location>
</feature>
<dbReference type="InterPro" id="IPR051633">
    <property type="entry name" value="AceTr"/>
</dbReference>
<comment type="similarity">
    <text evidence="2">Belongs to the acetate uptake transporter (AceTr) (TC 2.A.96) family.</text>
</comment>
<comment type="subcellular location">
    <subcellularLocation>
        <location evidence="1">Membrane</location>
        <topology evidence="1">Multi-pass membrane protein</topology>
    </subcellularLocation>
</comment>
<reference evidence="7" key="1">
    <citation type="journal article" date="2020" name="bioRxiv">
        <title>Genomic and phenotypic heterogeneity of clinical isolates of the human pathogens Aspergillus fumigatus, Aspergillus lentulus and Aspergillus fumigatiaffinis.</title>
        <authorList>
            <person name="dos Santos R.A.C."/>
            <person name="Steenwyk J.L."/>
            <person name="Rivero-Menendez O."/>
            <person name="Mead M.E."/>
            <person name="Silva L.P."/>
            <person name="Bastos R.W."/>
            <person name="Alastruey-Izquierdo A."/>
            <person name="Goldman G.H."/>
            <person name="Rokas A."/>
        </authorList>
    </citation>
    <scope>NUCLEOTIDE SEQUENCE</scope>
    <source>
        <strain evidence="7">CNM-CM6805</strain>
    </source>
</reference>
<feature type="transmembrane region" description="Helical" evidence="6">
    <location>
        <begin position="167"/>
        <end position="187"/>
    </location>
</feature>
<dbReference type="Pfam" id="PF01184">
    <property type="entry name" value="Gpr1_Fun34_YaaH"/>
    <property type="match status" value="2"/>
</dbReference>
<name>A0A8H4H9I7_9EURO</name>
<feature type="transmembrane region" description="Helical" evidence="6">
    <location>
        <begin position="64"/>
        <end position="85"/>
    </location>
</feature>
<organism evidence="7 8">
    <name type="scientific">Aspergillus fumigatiaffinis</name>
    <dbReference type="NCBI Taxonomy" id="340414"/>
    <lineage>
        <taxon>Eukaryota</taxon>
        <taxon>Fungi</taxon>
        <taxon>Dikarya</taxon>
        <taxon>Ascomycota</taxon>
        <taxon>Pezizomycotina</taxon>
        <taxon>Eurotiomycetes</taxon>
        <taxon>Eurotiomycetidae</taxon>
        <taxon>Eurotiales</taxon>
        <taxon>Aspergillaceae</taxon>
        <taxon>Aspergillus</taxon>
        <taxon>Aspergillus subgen. Fumigati</taxon>
    </lineage>
</organism>
<dbReference type="EMBL" id="JAAAPX010000029">
    <property type="protein sequence ID" value="KAF4239900.1"/>
    <property type="molecule type" value="Genomic_DNA"/>
</dbReference>
<keyword evidence="4 6" id="KW-1133">Transmembrane helix</keyword>
<evidence type="ECO:0000313" key="8">
    <source>
        <dbReference type="Proteomes" id="UP000653565"/>
    </source>
</evidence>